<dbReference type="EMBL" id="FOVL01000031">
    <property type="protein sequence ID" value="SFN95233.1"/>
    <property type="molecule type" value="Genomic_DNA"/>
</dbReference>
<sequence>NYTLAQTTADTTTLKNHLNDHIASYGQSPETLTADAGYGSAYYSAKKELPIVSEGAGM</sequence>
<dbReference type="Proteomes" id="UP000199153">
    <property type="component" value="Unassembled WGS sequence"/>
</dbReference>
<reference evidence="1 2" key="1">
    <citation type="submission" date="2016-10" db="EMBL/GenBank/DDBJ databases">
        <authorList>
            <person name="de Groot N.N."/>
        </authorList>
    </citation>
    <scope>NUCLEOTIDE SEQUENCE [LARGE SCALE GENOMIC DNA]</scope>
    <source>
        <strain evidence="1 2">DSM 17794</strain>
    </source>
</reference>
<feature type="non-terminal residue" evidence="1">
    <location>
        <position position="1"/>
    </location>
</feature>
<keyword evidence="2" id="KW-1185">Reference proteome</keyword>
<name>A0A1I5D7R3_9FLAO</name>
<evidence type="ECO:0000313" key="1">
    <source>
        <dbReference type="EMBL" id="SFN95233.1"/>
    </source>
</evidence>
<organism evidence="1 2">
    <name type="scientific">Salegentibacter flavus</name>
    <dbReference type="NCBI Taxonomy" id="287099"/>
    <lineage>
        <taxon>Bacteria</taxon>
        <taxon>Pseudomonadati</taxon>
        <taxon>Bacteroidota</taxon>
        <taxon>Flavobacteriia</taxon>
        <taxon>Flavobacteriales</taxon>
        <taxon>Flavobacteriaceae</taxon>
        <taxon>Salegentibacter</taxon>
    </lineage>
</organism>
<evidence type="ECO:0000313" key="2">
    <source>
        <dbReference type="Proteomes" id="UP000199153"/>
    </source>
</evidence>
<evidence type="ECO:0008006" key="3">
    <source>
        <dbReference type="Google" id="ProtNLM"/>
    </source>
</evidence>
<proteinExistence type="predicted"/>
<accession>A0A1I5D7R3</accession>
<protein>
    <recommendedName>
        <fullName evidence="3">Transposase DDE domain-containing protein</fullName>
    </recommendedName>
</protein>
<gene>
    <name evidence="1" type="ORF">SAMN05660413_03207</name>
</gene>
<dbReference type="AlphaFoldDB" id="A0A1I5D7R3"/>